<name>A0ABX7ETG7_9HYPH</name>
<sequence>MCRLPAAPTFDFELLNAVSFVMTVGDAAKLALKPMPRRDNDYFAILNICNHINPRAHRTDDAAFHLHIFSAST</sequence>
<gene>
    <name evidence="1" type="ORF">D4A92_08945</name>
</gene>
<evidence type="ECO:0000313" key="2">
    <source>
        <dbReference type="Proteomes" id="UP000596351"/>
    </source>
</evidence>
<protein>
    <recommendedName>
        <fullName evidence="3">DUF982 domain-containing protein</fullName>
    </recommendedName>
</protein>
<dbReference type="Proteomes" id="UP000596351">
    <property type="component" value="Chromosome"/>
</dbReference>
<evidence type="ECO:0008006" key="3">
    <source>
        <dbReference type="Google" id="ProtNLM"/>
    </source>
</evidence>
<accession>A0ABX7ETG7</accession>
<dbReference type="EMBL" id="CP032405">
    <property type="protein sequence ID" value="QRF51553.1"/>
    <property type="molecule type" value="Genomic_DNA"/>
</dbReference>
<keyword evidence="2" id="KW-1185">Reference proteome</keyword>
<proteinExistence type="predicted"/>
<reference evidence="1 2" key="1">
    <citation type="submission" date="2018-09" db="EMBL/GenBank/DDBJ databases">
        <title>Rhizobium sp. MAE2-X.</title>
        <authorList>
            <person name="Lee Y."/>
            <person name="Jeon C.O."/>
        </authorList>
    </citation>
    <scope>NUCLEOTIDE SEQUENCE [LARGE SCALE GENOMIC DNA]</scope>
    <source>
        <strain evidence="1 2">MAE2-X</strain>
    </source>
</reference>
<organism evidence="1 2">
    <name type="scientific">Rhizobium rosettiformans</name>
    <dbReference type="NCBI Taxonomy" id="1368430"/>
    <lineage>
        <taxon>Bacteria</taxon>
        <taxon>Pseudomonadati</taxon>
        <taxon>Pseudomonadota</taxon>
        <taxon>Alphaproteobacteria</taxon>
        <taxon>Hyphomicrobiales</taxon>
        <taxon>Rhizobiaceae</taxon>
        <taxon>Rhizobium/Agrobacterium group</taxon>
        <taxon>Rhizobium</taxon>
    </lineage>
</organism>
<evidence type="ECO:0000313" key="1">
    <source>
        <dbReference type="EMBL" id="QRF51553.1"/>
    </source>
</evidence>